<gene>
    <name evidence="2" type="ORF">OIH86_04740</name>
</gene>
<comment type="caution">
    <text evidence="2">The sequence shown here is derived from an EMBL/GenBank/DDBJ whole genome shotgun (WGS) entry which is preliminary data.</text>
</comment>
<dbReference type="InterPro" id="IPR027393">
    <property type="entry name" value="Virus_scaffolding_prot_C"/>
</dbReference>
<sequence length="113" mass="12717">MSFNNHVNLKTGDWIKGKLQDGEIIIGYIESLDFLKGTVRVSVIKCEAVETIGKKISISLKQVKKLPISKVVNKEQILFLIDLALSTGDEDWFIELSAKLNSMKQLVNELNIK</sequence>
<feature type="domain" description="IDEAL" evidence="1">
    <location>
        <begin position="65"/>
        <end position="100"/>
    </location>
</feature>
<name>A0ABT3DD97_9BACI</name>
<reference evidence="2 3" key="1">
    <citation type="submission" date="2022-10" db="EMBL/GenBank/DDBJ databases">
        <title>Draft genome assembly of moderately radiation resistant bacterium Metabacillus halosaccharovorans.</title>
        <authorList>
            <person name="Pal S."/>
            <person name="Gopinathan A."/>
        </authorList>
    </citation>
    <scope>NUCLEOTIDE SEQUENCE [LARGE SCALE GENOMIC DNA]</scope>
    <source>
        <strain evidence="2 3">VITHBRA001</strain>
    </source>
</reference>
<organism evidence="2 3">
    <name type="scientific">Metabacillus halosaccharovorans</name>
    <dbReference type="NCBI Taxonomy" id="930124"/>
    <lineage>
        <taxon>Bacteria</taxon>
        <taxon>Bacillati</taxon>
        <taxon>Bacillota</taxon>
        <taxon>Bacilli</taxon>
        <taxon>Bacillales</taxon>
        <taxon>Bacillaceae</taxon>
        <taxon>Metabacillus</taxon>
    </lineage>
</organism>
<proteinExistence type="predicted"/>
<keyword evidence="3" id="KW-1185">Reference proteome</keyword>
<accession>A0ABT3DD97</accession>
<dbReference type="Gene3D" id="4.10.810.10">
    <property type="entry name" value="Virus Scaffolding Protein, Chain A"/>
    <property type="match status" value="1"/>
</dbReference>
<protein>
    <submittedName>
        <fullName evidence="2">IDEAL domain-containing protein</fullName>
    </submittedName>
</protein>
<dbReference type="RefSeq" id="WP_264141825.1">
    <property type="nucleotide sequence ID" value="NZ_JAOYEY010000025.1"/>
</dbReference>
<evidence type="ECO:0000259" key="1">
    <source>
        <dbReference type="SMART" id="SM00914"/>
    </source>
</evidence>
<dbReference type="Pfam" id="PF08858">
    <property type="entry name" value="IDEAL"/>
    <property type="match status" value="1"/>
</dbReference>
<dbReference type="SMART" id="SM00914">
    <property type="entry name" value="IDEAL"/>
    <property type="match status" value="1"/>
</dbReference>
<dbReference type="EMBL" id="JAOYEY010000025">
    <property type="protein sequence ID" value="MCV9884951.1"/>
    <property type="molecule type" value="Genomic_DNA"/>
</dbReference>
<dbReference type="InterPro" id="IPR014957">
    <property type="entry name" value="IDEAL_dom"/>
</dbReference>
<evidence type="ECO:0000313" key="3">
    <source>
        <dbReference type="Proteomes" id="UP001526147"/>
    </source>
</evidence>
<evidence type="ECO:0000313" key="2">
    <source>
        <dbReference type="EMBL" id="MCV9884951.1"/>
    </source>
</evidence>
<dbReference type="Proteomes" id="UP001526147">
    <property type="component" value="Unassembled WGS sequence"/>
</dbReference>